<dbReference type="Pfam" id="PF02868">
    <property type="entry name" value="Peptidase_M4_C"/>
    <property type="match status" value="1"/>
</dbReference>
<evidence type="ECO:0000256" key="7">
    <source>
        <dbReference type="ARBA" id="ARBA00023049"/>
    </source>
</evidence>
<comment type="function">
    <text evidence="9">Extracellular zinc metalloprotease.</text>
</comment>
<feature type="domain" description="Peptidase M4 C-terminal" evidence="11">
    <location>
        <begin position="388"/>
        <end position="556"/>
    </location>
</feature>
<keyword evidence="3" id="KW-0479">Metal-binding</keyword>
<feature type="domain" description="Peptidase M4" evidence="10">
    <location>
        <begin position="296"/>
        <end position="385"/>
    </location>
</feature>
<evidence type="ECO:0000256" key="6">
    <source>
        <dbReference type="ARBA" id="ARBA00022833"/>
    </source>
</evidence>
<evidence type="ECO:0000313" key="13">
    <source>
        <dbReference type="EMBL" id="QCO00111.1"/>
    </source>
</evidence>
<evidence type="ECO:0000259" key="12">
    <source>
        <dbReference type="Pfam" id="PF07504"/>
    </source>
</evidence>
<dbReference type="Gene3D" id="3.10.170.10">
    <property type="match status" value="1"/>
</dbReference>
<feature type="active site" evidence="8">
    <location>
        <position position="378"/>
    </location>
</feature>
<gene>
    <name evidence="13" type="ORF">D3093_33180</name>
</gene>
<organism evidence="13 14">
    <name type="scientific">Azospirillum argentinense</name>
    <dbReference type="NCBI Taxonomy" id="2970906"/>
    <lineage>
        <taxon>Bacteria</taxon>
        <taxon>Pseudomonadati</taxon>
        <taxon>Pseudomonadota</taxon>
        <taxon>Alphaproteobacteria</taxon>
        <taxon>Rhodospirillales</taxon>
        <taxon>Azospirillaceae</taxon>
        <taxon>Azospirillum</taxon>
    </lineage>
</organism>
<keyword evidence="5 9" id="KW-0378">Hydrolase</keyword>
<keyword evidence="7 9" id="KW-0482">Metalloprotease</keyword>
<feature type="active site" description="Proton donor" evidence="8">
    <location>
        <position position="472"/>
    </location>
</feature>
<keyword evidence="9" id="KW-0964">Secreted</keyword>
<dbReference type="GO" id="GO:0006508">
    <property type="term" value="P:proteolysis"/>
    <property type="evidence" value="ECO:0007669"/>
    <property type="project" value="UniProtKB-KW"/>
</dbReference>
<comment type="subcellular location">
    <subcellularLocation>
        <location evidence="9">Secreted</location>
    </subcellularLocation>
</comment>
<evidence type="ECO:0000259" key="11">
    <source>
        <dbReference type="Pfam" id="PF02868"/>
    </source>
</evidence>
<dbReference type="KEGG" id="aare:D3093_33180"/>
<sequence length="561" mass="60858">MAENGLTSFSYHIDADETGAAASLAGPAAFAGPLAASGAASLDAETAARAYLVQGLASAAMPRFAVDSEIEQDVDFRIIGTETVPLTKTQTVKFRQHFNKIPIYGSLVTVELDQQNGLVSMNSALGTPEGVDPMAQIAPANVVEKVCDTAGLNQLPAESLPRLYFYFDQTVDSWRLAYIAENVPEAPHGEADGTGAEADGAHGAPLPELFDYIVDAHSGEIVARLPRVASVEIRSAEEPDVLGRPRRITAIALDAGGLRLHDPEFNVYTHDADFADVQPFGALPGPYCVNPPAWLPAAISAHANGTEVARFVRDVLMRNGIDNRGGAYVATINCLWGVSPSREWRNAAWYRDQMIYGQRFQNGQLLSYAAALDVVAHEIFHGITDRTARLEYAGETGALNESYSDIFGIIVSNISEPNLAAWNWEMGEELTSTGIPIRDFRDPRRRNQPDHMDEFVRIPSPYHQGNDYGGVHINSGIHNKAAYNILNSQDHETYLFQPAEVTQIFYLALSQSLSRTATFADSHRAVMSAARSLFRADPKRSLKVAAVAEAFEAVGIVEAVA</sequence>
<dbReference type="Pfam" id="PF01447">
    <property type="entry name" value="Peptidase_M4"/>
    <property type="match status" value="1"/>
</dbReference>
<feature type="domain" description="FTP" evidence="12">
    <location>
        <begin position="75"/>
        <end position="124"/>
    </location>
</feature>
<dbReference type="InterPro" id="IPR011096">
    <property type="entry name" value="FTP_domain"/>
</dbReference>
<dbReference type="InterPro" id="IPR013856">
    <property type="entry name" value="Peptidase_M4_domain"/>
</dbReference>
<dbReference type="GO" id="GO:0005576">
    <property type="term" value="C:extracellular region"/>
    <property type="evidence" value="ECO:0007669"/>
    <property type="project" value="UniProtKB-SubCell"/>
</dbReference>
<dbReference type="InterPro" id="IPR050728">
    <property type="entry name" value="Zinc_Metalloprotease_M4"/>
</dbReference>
<evidence type="ECO:0000256" key="9">
    <source>
        <dbReference type="RuleBase" id="RU366073"/>
    </source>
</evidence>
<evidence type="ECO:0000256" key="8">
    <source>
        <dbReference type="PIRSR" id="PIRSR623612-1"/>
    </source>
</evidence>
<evidence type="ECO:0000256" key="4">
    <source>
        <dbReference type="ARBA" id="ARBA00022729"/>
    </source>
</evidence>
<dbReference type="PRINTS" id="PR00730">
    <property type="entry name" value="THERMOLYSIN"/>
</dbReference>
<comment type="similarity">
    <text evidence="1 9">Belongs to the peptidase M4 family.</text>
</comment>
<keyword evidence="2 9" id="KW-0645">Protease</keyword>
<dbReference type="PANTHER" id="PTHR33794:SF1">
    <property type="entry name" value="BACILLOLYSIN"/>
    <property type="match status" value="1"/>
</dbReference>
<keyword evidence="13" id="KW-0614">Plasmid</keyword>
<keyword evidence="4" id="KW-0732">Signal</keyword>
<evidence type="ECO:0000256" key="5">
    <source>
        <dbReference type="ARBA" id="ARBA00022801"/>
    </source>
</evidence>
<dbReference type="SUPFAM" id="SSF55486">
    <property type="entry name" value="Metalloproteases ('zincins'), catalytic domain"/>
    <property type="match status" value="1"/>
</dbReference>
<dbReference type="RefSeq" id="WP_137118824.1">
    <property type="nucleotide sequence ID" value="NZ_CP032326.1"/>
</dbReference>
<dbReference type="InterPro" id="IPR023612">
    <property type="entry name" value="Peptidase_M4"/>
</dbReference>
<dbReference type="GO" id="GO:0004222">
    <property type="term" value="F:metalloendopeptidase activity"/>
    <property type="evidence" value="ECO:0007669"/>
    <property type="project" value="UniProtKB-UniRule"/>
</dbReference>
<comment type="cofactor">
    <cofactor evidence="9">
        <name>Zn(2+)</name>
        <dbReference type="ChEBI" id="CHEBI:29105"/>
    </cofactor>
</comment>
<reference evidence="13 14" key="1">
    <citation type="submission" date="2018-09" db="EMBL/GenBank/DDBJ databases">
        <title>Whole genome based analysis of evolution and adaptive divergence in Indian and Brazilian strains of Azospirillum brasilense.</title>
        <authorList>
            <person name="Singh C."/>
            <person name="Tripathi A.K."/>
        </authorList>
    </citation>
    <scope>NUCLEOTIDE SEQUENCE [LARGE SCALE GENOMIC DNA]</scope>
    <source>
        <strain evidence="13 14">MTCC4035</strain>
        <plasmid evidence="13 14">p5</plasmid>
    </source>
</reference>
<dbReference type="EMBL" id="CP032326">
    <property type="protein sequence ID" value="QCO00111.1"/>
    <property type="molecule type" value="Genomic_DNA"/>
</dbReference>
<dbReference type="Gene3D" id="1.10.390.10">
    <property type="entry name" value="Neutral Protease Domain 2"/>
    <property type="match status" value="1"/>
</dbReference>
<dbReference type="Pfam" id="PF07504">
    <property type="entry name" value="FTP"/>
    <property type="match status" value="1"/>
</dbReference>
<dbReference type="CDD" id="cd09597">
    <property type="entry name" value="M4_TLP"/>
    <property type="match status" value="1"/>
</dbReference>
<dbReference type="InterPro" id="IPR027268">
    <property type="entry name" value="Peptidase_M4/M1_CTD_sf"/>
</dbReference>
<name>A0A4D8PS12_9PROT</name>
<evidence type="ECO:0000259" key="10">
    <source>
        <dbReference type="Pfam" id="PF01447"/>
    </source>
</evidence>
<evidence type="ECO:0000256" key="2">
    <source>
        <dbReference type="ARBA" id="ARBA00022670"/>
    </source>
</evidence>
<evidence type="ECO:0000256" key="3">
    <source>
        <dbReference type="ARBA" id="ARBA00022723"/>
    </source>
</evidence>
<dbReference type="EC" id="3.4.24.-" evidence="9"/>
<dbReference type="InterPro" id="IPR001570">
    <property type="entry name" value="Peptidase_M4_C_domain"/>
</dbReference>
<evidence type="ECO:0000256" key="1">
    <source>
        <dbReference type="ARBA" id="ARBA00009388"/>
    </source>
</evidence>
<dbReference type="Proteomes" id="UP000298595">
    <property type="component" value="Plasmid p5"/>
</dbReference>
<accession>A0A4D8PS12</accession>
<keyword evidence="6 9" id="KW-0862">Zinc</keyword>
<dbReference type="GO" id="GO:0046872">
    <property type="term" value="F:metal ion binding"/>
    <property type="evidence" value="ECO:0007669"/>
    <property type="project" value="UniProtKB-UniRule"/>
</dbReference>
<dbReference type="AlphaFoldDB" id="A0A4D8PS12"/>
<dbReference type="PANTHER" id="PTHR33794">
    <property type="entry name" value="BACILLOLYSIN"/>
    <property type="match status" value="1"/>
</dbReference>
<proteinExistence type="inferred from homology"/>
<evidence type="ECO:0000313" key="14">
    <source>
        <dbReference type="Proteomes" id="UP000298595"/>
    </source>
</evidence>
<protein>
    <recommendedName>
        <fullName evidence="9">Neutral metalloproteinase</fullName>
        <ecNumber evidence="9">3.4.24.-</ecNumber>
    </recommendedName>
</protein>
<geneLocation type="plasmid" evidence="13 14">
    <name>p5</name>
</geneLocation>